<dbReference type="Proteomes" id="UP000033423">
    <property type="component" value="Unassembled WGS sequence"/>
</dbReference>
<evidence type="ECO:0000313" key="1">
    <source>
        <dbReference type="EMBL" id="KJU84191.1"/>
    </source>
</evidence>
<evidence type="ECO:0000313" key="2">
    <source>
        <dbReference type="Proteomes" id="UP000033423"/>
    </source>
</evidence>
<organism evidence="1 2">
    <name type="scientific">Candidatus Magnetobacterium bavaricum</name>
    <dbReference type="NCBI Taxonomy" id="29290"/>
    <lineage>
        <taxon>Bacteria</taxon>
        <taxon>Pseudomonadati</taxon>
        <taxon>Nitrospirota</taxon>
        <taxon>Thermodesulfovibrionia</taxon>
        <taxon>Thermodesulfovibrionales</taxon>
        <taxon>Candidatus Magnetobacteriaceae</taxon>
        <taxon>Candidatus Magnetobacterium</taxon>
    </lineage>
</organism>
<name>A0A0F3GQK7_9BACT</name>
<dbReference type="EMBL" id="LACI01001573">
    <property type="protein sequence ID" value="KJU84191.1"/>
    <property type="molecule type" value="Genomic_DNA"/>
</dbReference>
<keyword evidence="2" id="KW-1185">Reference proteome</keyword>
<protein>
    <submittedName>
        <fullName evidence="1">Phage integrase family protein</fullName>
    </submittedName>
</protein>
<gene>
    <name evidence="1" type="ORF">MBAV_003613</name>
</gene>
<reference evidence="1 2" key="1">
    <citation type="submission" date="2015-02" db="EMBL/GenBank/DDBJ databases">
        <title>Single-cell genomics of uncultivated deep-branching MTB reveals a conserved set of magnetosome genes.</title>
        <authorList>
            <person name="Kolinko S."/>
            <person name="Richter M."/>
            <person name="Glockner F.O."/>
            <person name="Brachmann A."/>
            <person name="Schuler D."/>
        </authorList>
    </citation>
    <scope>NUCLEOTIDE SEQUENCE [LARGE SCALE GENOMIC DNA]</scope>
    <source>
        <strain evidence="1">TM-1</strain>
    </source>
</reference>
<comment type="caution">
    <text evidence="1">The sequence shown here is derived from an EMBL/GenBank/DDBJ whole genome shotgun (WGS) entry which is preliminary data.</text>
</comment>
<proteinExistence type="predicted"/>
<accession>A0A0F3GQK7</accession>
<dbReference type="AlphaFoldDB" id="A0A0F3GQK7"/>
<sequence>MIRVGDMRLSKRKDNDIWYIQLTRTQKRSLQRHDEREAKMRVIALQREAVKGKLRTPTMSLQEFIATSLDWCSSNRADST</sequence>